<feature type="transmembrane region" description="Helical" evidence="6">
    <location>
        <begin position="328"/>
        <end position="351"/>
    </location>
</feature>
<feature type="transmembrane region" description="Helical" evidence="6">
    <location>
        <begin position="206"/>
        <end position="229"/>
    </location>
</feature>
<proteinExistence type="predicted"/>
<accession>A0A4Q4Z4B9</accession>
<name>A0A4Q4Z4B9_9ACTN</name>
<dbReference type="SUPFAM" id="SSF103473">
    <property type="entry name" value="MFS general substrate transporter"/>
    <property type="match status" value="1"/>
</dbReference>
<feature type="transmembrane region" description="Helical" evidence="6">
    <location>
        <begin position="241"/>
        <end position="261"/>
    </location>
</feature>
<dbReference type="Pfam" id="PF07690">
    <property type="entry name" value="MFS_1"/>
    <property type="match status" value="1"/>
</dbReference>
<dbReference type="RefSeq" id="WP_134720539.1">
    <property type="nucleotide sequence ID" value="NZ_SDKM01000045.1"/>
</dbReference>
<evidence type="ECO:0000256" key="3">
    <source>
        <dbReference type="ARBA" id="ARBA00022692"/>
    </source>
</evidence>
<comment type="subcellular location">
    <subcellularLocation>
        <location evidence="1">Cell membrane</location>
        <topology evidence="1">Multi-pass membrane protein</topology>
    </subcellularLocation>
</comment>
<evidence type="ECO:0000256" key="4">
    <source>
        <dbReference type="ARBA" id="ARBA00022989"/>
    </source>
</evidence>
<dbReference type="InterPro" id="IPR036259">
    <property type="entry name" value="MFS_trans_sf"/>
</dbReference>
<keyword evidence="8" id="KW-1185">Reference proteome</keyword>
<dbReference type="PANTHER" id="PTHR23513:SF6">
    <property type="entry name" value="MAJOR FACILITATOR SUPERFAMILY ASSOCIATED DOMAIN-CONTAINING PROTEIN"/>
    <property type="match status" value="1"/>
</dbReference>
<dbReference type="AlphaFoldDB" id="A0A4Q4Z4B9"/>
<protein>
    <submittedName>
        <fullName evidence="7">MFS transporter</fullName>
    </submittedName>
</protein>
<feature type="transmembrane region" description="Helical" evidence="6">
    <location>
        <begin position="69"/>
        <end position="91"/>
    </location>
</feature>
<sequence length="415" mass="40588">MTGSVRRLLASHALAATAMSLPWPLLLLLVWEQTHSAAALGLAGAARMAPYVLFSWAVGRLADRYPRHLIVLGTLGSRLLALAAMALLLLAGQVLGAVVAAAVAVAVATPAYPALAAAMPDAAREDAHRATNLLVTVEVASFVVGPALGGLLLAPSLQPLVPVLSLLGVAAAAALFGGITLAAPGRGEPGAAAVPGLAGTLRRSPALLGAIGVVSGVNAVLAAVAIALLPLAEESWGAGGTAYGLASGVLGFGALAGPLLVRIGSEDRARARTGMLLLAGCLLLVVPSAGLAWAVLPLAVVAAAAVQVESAATGVIQEAAPDEVRASVLGVTDTAMVAAAMAGSLLAPILATAVGPRSLVLAAAVLAAGSALLVRGPQAAPERAAASVPPAVPAPRLLGDAAATSRPGVARSALR</sequence>
<feature type="transmembrane region" description="Helical" evidence="6">
    <location>
        <begin position="160"/>
        <end position="185"/>
    </location>
</feature>
<evidence type="ECO:0000256" key="5">
    <source>
        <dbReference type="ARBA" id="ARBA00023136"/>
    </source>
</evidence>
<comment type="caution">
    <text evidence="7">The sequence shown here is derived from an EMBL/GenBank/DDBJ whole genome shotgun (WGS) entry which is preliminary data.</text>
</comment>
<evidence type="ECO:0000313" key="7">
    <source>
        <dbReference type="EMBL" id="RYP82570.1"/>
    </source>
</evidence>
<dbReference type="InterPro" id="IPR011701">
    <property type="entry name" value="MFS"/>
</dbReference>
<keyword evidence="4 6" id="KW-1133">Transmembrane helix</keyword>
<dbReference type="PANTHER" id="PTHR23513">
    <property type="entry name" value="INTEGRAL MEMBRANE EFFLUX PROTEIN-RELATED"/>
    <property type="match status" value="1"/>
</dbReference>
<feature type="transmembrane region" description="Helical" evidence="6">
    <location>
        <begin position="273"/>
        <end position="292"/>
    </location>
</feature>
<feature type="transmembrane region" description="Helical" evidence="6">
    <location>
        <begin position="36"/>
        <end position="57"/>
    </location>
</feature>
<dbReference type="EMBL" id="SDKM01000045">
    <property type="protein sequence ID" value="RYP82570.1"/>
    <property type="molecule type" value="Genomic_DNA"/>
</dbReference>
<dbReference type="Proteomes" id="UP000295198">
    <property type="component" value="Unassembled WGS sequence"/>
</dbReference>
<evidence type="ECO:0000256" key="1">
    <source>
        <dbReference type="ARBA" id="ARBA00004651"/>
    </source>
</evidence>
<feature type="transmembrane region" description="Helical" evidence="6">
    <location>
        <begin position="97"/>
        <end position="118"/>
    </location>
</feature>
<organism evidence="7 8">
    <name type="scientific">Nocardioides guangzhouensis</name>
    <dbReference type="NCBI Taxonomy" id="2497878"/>
    <lineage>
        <taxon>Bacteria</taxon>
        <taxon>Bacillati</taxon>
        <taxon>Actinomycetota</taxon>
        <taxon>Actinomycetes</taxon>
        <taxon>Propionibacteriales</taxon>
        <taxon>Nocardioidaceae</taxon>
        <taxon>Nocardioides</taxon>
    </lineage>
</organism>
<evidence type="ECO:0000313" key="8">
    <source>
        <dbReference type="Proteomes" id="UP000295198"/>
    </source>
</evidence>
<reference evidence="7 8" key="1">
    <citation type="submission" date="2019-01" db="EMBL/GenBank/DDBJ databases">
        <title>Nocardioides guangzhouensis sp. nov., an actinobacterium isolated from soil.</title>
        <authorList>
            <person name="Fu Y."/>
            <person name="Cai Y."/>
            <person name="Lin Z."/>
            <person name="Chen P."/>
        </authorList>
    </citation>
    <scope>NUCLEOTIDE SEQUENCE [LARGE SCALE GENOMIC DNA]</scope>
    <source>
        <strain evidence="7 8">130</strain>
    </source>
</reference>
<dbReference type="Gene3D" id="1.20.1250.20">
    <property type="entry name" value="MFS general substrate transporter like domains"/>
    <property type="match status" value="1"/>
</dbReference>
<feature type="transmembrane region" description="Helical" evidence="6">
    <location>
        <begin position="130"/>
        <end position="154"/>
    </location>
</feature>
<gene>
    <name evidence="7" type="ORF">EKO23_21535</name>
</gene>
<keyword evidence="5 6" id="KW-0472">Membrane</keyword>
<dbReference type="GO" id="GO:0022857">
    <property type="term" value="F:transmembrane transporter activity"/>
    <property type="evidence" value="ECO:0007669"/>
    <property type="project" value="InterPro"/>
</dbReference>
<keyword evidence="3 6" id="KW-0812">Transmembrane</keyword>
<evidence type="ECO:0000256" key="6">
    <source>
        <dbReference type="SAM" id="Phobius"/>
    </source>
</evidence>
<keyword evidence="2" id="KW-1003">Cell membrane</keyword>
<dbReference type="OrthoDB" id="5198828at2"/>
<dbReference type="GO" id="GO:0005886">
    <property type="term" value="C:plasma membrane"/>
    <property type="evidence" value="ECO:0007669"/>
    <property type="project" value="UniProtKB-SubCell"/>
</dbReference>
<evidence type="ECO:0000256" key="2">
    <source>
        <dbReference type="ARBA" id="ARBA00022475"/>
    </source>
</evidence>